<dbReference type="Gene3D" id="3.30.40.10">
    <property type="entry name" value="Zinc/RING finger domain, C3HC4 (zinc finger)"/>
    <property type="match status" value="1"/>
</dbReference>
<dbReference type="GeneID" id="112539756"/>
<dbReference type="KEGG" id="tut:112539757"/>
<dbReference type="InterPro" id="IPR050784">
    <property type="entry name" value="IAP"/>
</dbReference>
<evidence type="ECO:0000256" key="3">
    <source>
        <dbReference type="ARBA" id="ARBA00022771"/>
    </source>
</evidence>
<keyword evidence="3 5" id="KW-0863">Zinc-finger</keyword>
<proteinExistence type="inferred from homology"/>
<dbReference type="eggNOG" id="KOG1101">
    <property type="taxonomic scope" value="Eukaryota"/>
</dbReference>
<evidence type="ECO:0000313" key="8">
    <source>
        <dbReference type="Proteomes" id="UP000015104"/>
    </source>
</evidence>
<dbReference type="PANTHER" id="PTHR10044">
    <property type="entry name" value="INHIBITOR OF APOPTOSIS"/>
    <property type="match status" value="1"/>
</dbReference>
<dbReference type="GeneID" id="112539757"/>
<evidence type="ECO:0000313" key="7">
    <source>
        <dbReference type="EnsemblMetazoa" id="tetur45g00100.1"/>
    </source>
</evidence>
<dbReference type="Pfam" id="PF13920">
    <property type="entry name" value="zf-C3HC4_3"/>
    <property type="match status" value="1"/>
</dbReference>
<dbReference type="SMART" id="SM00238">
    <property type="entry name" value="BIR"/>
    <property type="match status" value="1"/>
</dbReference>
<dbReference type="GO" id="GO:0008270">
    <property type="term" value="F:zinc ion binding"/>
    <property type="evidence" value="ECO:0007669"/>
    <property type="project" value="UniProtKB-KW"/>
</dbReference>
<sequence length="293" mass="33872">MSLDRTQLLQESVRLQTFYSMLGQSWTACYRDFEELAAFGFYHTSAPRTVACIFCSYRNYISSVPRILLTLHNVQSPSCPAIRGEAVGNRHIPTYLSTHVDVVNDYVRFSSEVDINTRLNNLKIKANRHQHKMPFNKTMSSEETRRFSFISWPHTEMIPHKELAKAGFYYTGDSDTTRCFHCGGILSSWKKNTNVWSVHAYYFPHCHYLYLKRGAIFVDSVKSPNQKTCVVNELPEPSEDLRRYRCMICMCKEIGISFQPCDHLISCIDCGEKLSKCPICRTDITAKFRQNLP</sequence>
<dbReference type="OrthoDB" id="6428517at2759"/>
<keyword evidence="8" id="KW-1185">Reference proteome</keyword>
<dbReference type="RefSeq" id="XP_025018276.1">
    <property type="nucleotide sequence ID" value="XM_025162508.1"/>
</dbReference>
<evidence type="ECO:0000256" key="5">
    <source>
        <dbReference type="PROSITE-ProRule" id="PRU00175"/>
    </source>
</evidence>
<dbReference type="InterPro" id="IPR013083">
    <property type="entry name" value="Znf_RING/FYVE/PHD"/>
</dbReference>
<dbReference type="EnsemblMetazoa" id="tetur45g00130.1">
    <property type="protein sequence ID" value="tetur45g00130.1"/>
    <property type="gene ID" value="tetur45g00130"/>
</dbReference>
<feature type="domain" description="RING-type" evidence="6">
    <location>
        <begin position="246"/>
        <end position="281"/>
    </location>
</feature>
<reference evidence="8" key="1">
    <citation type="submission" date="2011-08" db="EMBL/GenBank/DDBJ databases">
        <authorList>
            <person name="Rombauts S."/>
        </authorList>
    </citation>
    <scope>NUCLEOTIDE SEQUENCE</scope>
    <source>
        <strain evidence="8">London</strain>
    </source>
</reference>
<dbReference type="CDD" id="cd00022">
    <property type="entry name" value="BIR"/>
    <property type="match status" value="1"/>
</dbReference>
<protein>
    <recommendedName>
        <fullName evidence="6">RING-type domain-containing protein</fullName>
    </recommendedName>
</protein>
<dbReference type="KEGG" id="tut:112539756"/>
<dbReference type="SUPFAM" id="SSF57924">
    <property type="entry name" value="Inhibitor of apoptosis (IAP) repeat"/>
    <property type="match status" value="2"/>
</dbReference>
<dbReference type="Gene3D" id="1.10.1170.10">
    <property type="entry name" value="Inhibitor Of Apoptosis Protein (2mihbC-IAP-1), Chain A"/>
    <property type="match status" value="2"/>
</dbReference>
<dbReference type="PROSITE" id="PS50089">
    <property type="entry name" value="ZF_RING_2"/>
    <property type="match status" value="1"/>
</dbReference>
<evidence type="ECO:0000259" key="6">
    <source>
        <dbReference type="PROSITE" id="PS50089"/>
    </source>
</evidence>
<evidence type="ECO:0000256" key="1">
    <source>
        <dbReference type="ARBA" id="ARBA00006672"/>
    </source>
</evidence>
<dbReference type="HOGENOM" id="CLU_889436_0_0_1"/>
<dbReference type="PANTHER" id="PTHR10044:SF139">
    <property type="entry name" value="DEATH-ASSOCIATED INHIBITOR OF APOPTOSIS 2"/>
    <property type="match status" value="1"/>
</dbReference>
<keyword evidence="2" id="KW-0479">Metal-binding</keyword>
<dbReference type="EMBL" id="CAEY01001255">
    <property type="status" value="NOT_ANNOTATED_CDS"/>
    <property type="molecule type" value="Genomic_DNA"/>
</dbReference>
<accession>T1L5D8</accession>
<dbReference type="InterPro" id="IPR001841">
    <property type="entry name" value="Znf_RING"/>
</dbReference>
<evidence type="ECO:0000256" key="2">
    <source>
        <dbReference type="ARBA" id="ARBA00022723"/>
    </source>
</evidence>
<keyword evidence="4" id="KW-0862">Zinc</keyword>
<dbReference type="FunFam" id="1.10.1170.10:FF:000002">
    <property type="entry name" value="Baculoviral IAP repeat containing 7"/>
    <property type="match status" value="1"/>
</dbReference>
<name>T1L5D8_TETUR</name>
<dbReference type="AlphaFoldDB" id="T1L5D8"/>
<dbReference type="InterPro" id="IPR001370">
    <property type="entry name" value="BIR_rpt"/>
</dbReference>
<dbReference type="Proteomes" id="UP000015104">
    <property type="component" value="Unassembled WGS sequence"/>
</dbReference>
<comment type="similarity">
    <text evidence="1">Belongs to the IAP family.</text>
</comment>
<dbReference type="Pfam" id="PF00653">
    <property type="entry name" value="BIR"/>
    <property type="match status" value="2"/>
</dbReference>
<reference evidence="7" key="2">
    <citation type="submission" date="2015-06" db="UniProtKB">
        <authorList>
            <consortium name="EnsemblMetazoa"/>
        </authorList>
    </citation>
    <scope>IDENTIFICATION</scope>
</reference>
<evidence type="ECO:0000256" key="4">
    <source>
        <dbReference type="ARBA" id="ARBA00022833"/>
    </source>
</evidence>
<dbReference type="STRING" id="32264.T1L5D8"/>
<dbReference type="OMA" id="HITSYLC"/>
<organism evidence="7 8">
    <name type="scientific">Tetranychus urticae</name>
    <name type="common">Two-spotted spider mite</name>
    <dbReference type="NCBI Taxonomy" id="32264"/>
    <lineage>
        <taxon>Eukaryota</taxon>
        <taxon>Metazoa</taxon>
        <taxon>Ecdysozoa</taxon>
        <taxon>Arthropoda</taxon>
        <taxon>Chelicerata</taxon>
        <taxon>Arachnida</taxon>
        <taxon>Acari</taxon>
        <taxon>Acariformes</taxon>
        <taxon>Trombidiformes</taxon>
        <taxon>Prostigmata</taxon>
        <taxon>Eleutherengona</taxon>
        <taxon>Raphignathae</taxon>
        <taxon>Tetranychoidea</taxon>
        <taxon>Tetranychidae</taxon>
        <taxon>Tetranychus</taxon>
    </lineage>
</organism>
<dbReference type="PROSITE" id="PS51257">
    <property type="entry name" value="PROKAR_LIPOPROTEIN"/>
    <property type="match status" value="1"/>
</dbReference>
<dbReference type="RefSeq" id="XP_025018275.1">
    <property type="nucleotide sequence ID" value="XM_025162507.1"/>
</dbReference>
<dbReference type="EnsemblMetazoa" id="tetur45g00100.1">
    <property type="protein sequence ID" value="tetur45g00100.1"/>
    <property type="gene ID" value="tetur45g00100"/>
</dbReference>
<dbReference type="PROSITE" id="PS50143">
    <property type="entry name" value="BIR_REPEAT_2"/>
    <property type="match status" value="2"/>
</dbReference>
<dbReference type="PROSITE" id="PS01282">
    <property type="entry name" value="BIR_REPEAT_1"/>
    <property type="match status" value="1"/>
</dbReference>